<evidence type="ECO:0000313" key="2">
    <source>
        <dbReference type="EMBL" id="KAK7429370.1"/>
    </source>
</evidence>
<reference evidence="2 3" key="1">
    <citation type="journal article" date="2025" name="Microbiol. Resour. Announc.">
        <title>Draft genome sequences for Neonectria magnoliae and Neonectria punicea, canker pathogens of Liriodendron tulipifera and Acer saccharum in West Virginia.</title>
        <authorList>
            <person name="Petronek H.M."/>
            <person name="Kasson M.T."/>
            <person name="Metheny A.M."/>
            <person name="Stauder C.M."/>
            <person name="Lovett B."/>
            <person name="Lynch S.C."/>
            <person name="Garnas J.R."/>
            <person name="Kasson L.R."/>
            <person name="Stajich J.E."/>
        </authorList>
    </citation>
    <scope>NUCLEOTIDE SEQUENCE [LARGE SCALE GENOMIC DNA]</scope>
    <source>
        <strain evidence="2 3">NRRL 64651</strain>
    </source>
</reference>
<dbReference type="EMBL" id="JAZAVK010000030">
    <property type="protein sequence ID" value="KAK7429370.1"/>
    <property type="molecule type" value="Genomic_DNA"/>
</dbReference>
<protein>
    <recommendedName>
        <fullName evidence="1">Fido domain-containing protein</fullName>
    </recommendedName>
</protein>
<dbReference type="InterPro" id="IPR040198">
    <property type="entry name" value="Fido_containing"/>
</dbReference>
<proteinExistence type="predicted"/>
<accession>A0ABR1I7D0</accession>
<name>A0ABR1I7D0_9HYPO</name>
<dbReference type="PANTHER" id="PTHR13504:SF38">
    <property type="entry name" value="FIDO DOMAIN-CONTAINING PROTEIN"/>
    <property type="match status" value="1"/>
</dbReference>
<gene>
    <name evidence="2" type="ORF">QQZ08_004183</name>
</gene>
<dbReference type="Proteomes" id="UP001498421">
    <property type="component" value="Unassembled WGS sequence"/>
</dbReference>
<organism evidence="2 3">
    <name type="scientific">Neonectria magnoliae</name>
    <dbReference type="NCBI Taxonomy" id="2732573"/>
    <lineage>
        <taxon>Eukaryota</taxon>
        <taxon>Fungi</taxon>
        <taxon>Dikarya</taxon>
        <taxon>Ascomycota</taxon>
        <taxon>Pezizomycotina</taxon>
        <taxon>Sordariomycetes</taxon>
        <taxon>Hypocreomycetidae</taxon>
        <taxon>Hypocreales</taxon>
        <taxon>Nectriaceae</taxon>
        <taxon>Neonectria</taxon>
    </lineage>
</organism>
<evidence type="ECO:0000313" key="3">
    <source>
        <dbReference type="Proteomes" id="UP001498421"/>
    </source>
</evidence>
<dbReference type="PANTHER" id="PTHR13504">
    <property type="entry name" value="FIDO DOMAIN-CONTAINING PROTEIN DDB_G0283145"/>
    <property type="match status" value="1"/>
</dbReference>
<feature type="domain" description="Fido" evidence="1">
    <location>
        <begin position="174"/>
        <end position="326"/>
    </location>
</feature>
<dbReference type="SUPFAM" id="SSF140931">
    <property type="entry name" value="Fic-like"/>
    <property type="match status" value="1"/>
</dbReference>
<dbReference type="InterPro" id="IPR003812">
    <property type="entry name" value="Fido"/>
</dbReference>
<sequence>MGTFKQSGNMSLAKPIRKTMKRGGDKSLAISMDDAYDYNILGDVDPDDLYEDLKSSHEGFIQSLKSSSVDEKALEDQISDAMARMVHGSNMIESAGGELDTTLKLCRAIFQGERQNIPEIQEEDADYEGLGRDLAQRRVPHGIDAILRSHHEIVQHAKATRYIINEVYIKGKDISEDTILQTHRILTRKLDTEDGMSWKEYSGVYRDCDVSAGLHQYIDPRLVPGVMRAMIRSLNGNLQDAIKCGEIDPIALAAKYSHTFVNIHPFVDGNGRVCRLILNALLLKYTGIIICIGEEELDREKYMEVAIAGSMAEASAHEEDMDGLDEHYKPKHYKGLASFTLQHSCDSMRKLTDLLKKSQAWSLLM</sequence>
<dbReference type="InterPro" id="IPR036597">
    <property type="entry name" value="Fido-like_dom_sf"/>
</dbReference>
<dbReference type="Pfam" id="PF02661">
    <property type="entry name" value="Fic"/>
    <property type="match status" value="1"/>
</dbReference>
<dbReference type="PROSITE" id="PS51459">
    <property type="entry name" value="FIDO"/>
    <property type="match status" value="1"/>
</dbReference>
<keyword evidence="3" id="KW-1185">Reference proteome</keyword>
<evidence type="ECO:0000259" key="1">
    <source>
        <dbReference type="PROSITE" id="PS51459"/>
    </source>
</evidence>
<dbReference type="Gene3D" id="1.10.3290.10">
    <property type="entry name" value="Fido-like domain"/>
    <property type="match status" value="1"/>
</dbReference>
<comment type="caution">
    <text evidence="2">The sequence shown here is derived from an EMBL/GenBank/DDBJ whole genome shotgun (WGS) entry which is preliminary data.</text>
</comment>